<feature type="region of interest" description="Disordered" evidence="1">
    <location>
        <begin position="21"/>
        <end position="101"/>
    </location>
</feature>
<evidence type="ECO:0000313" key="4">
    <source>
        <dbReference type="Proteomes" id="UP000030765"/>
    </source>
</evidence>
<evidence type="ECO:0000313" key="2">
    <source>
        <dbReference type="EMBL" id="KFB41265.1"/>
    </source>
</evidence>
<accession>A0A084VTH1</accession>
<evidence type="ECO:0000313" key="3">
    <source>
        <dbReference type="EnsemblMetazoa" id="ASIC008856-PA"/>
    </source>
</evidence>
<feature type="compositionally biased region" description="Polar residues" evidence="1">
    <location>
        <begin position="45"/>
        <end position="69"/>
    </location>
</feature>
<organism evidence="2">
    <name type="scientific">Anopheles sinensis</name>
    <name type="common">Mosquito</name>
    <dbReference type="NCBI Taxonomy" id="74873"/>
    <lineage>
        <taxon>Eukaryota</taxon>
        <taxon>Metazoa</taxon>
        <taxon>Ecdysozoa</taxon>
        <taxon>Arthropoda</taxon>
        <taxon>Hexapoda</taxon>
        <taxon>Insecta</taxon>
        <taxon>Pterygota</taxon>
        <taxon>Neoptera</taxon>
        <taxon>Endopterygota</taxon>
        <taxon>Diptera</taxon>
        <taxon>Nematocera</taxon>
        <taxon>Culicoidea</taxon>
        <taxon>Culicidae</taxon>
        <taxon>Anophelinae</taxon>
        <taxon>Anopheles</taxon>
    </lineage>
</organism>
<dbReference type="VEuPathDB" id="VectorBase:ASIC008856"/>
<gene>
    <name evidence="2" type="ORF">ZHAS_00008856</name>
</gene>
<name>A0A084VTH1_ANOSI</name>
<dbReference type="EMBL" id="KE525079">
    <property type="protein sequence ID" value="KFB41265.1"/>
    <property type="molecule type" value="Genomic_DNA"/>
</dbReference>
<proteinExistence type="predicted"/>
<dbReference type="AlphaFoldDB" id="A0A084VTH1"/>
<reference evidence="2 4" key="1">
    <citation type="journal article" date="2014" name="BMC Genomics">
        <title>Genome sequence of Anopheles sinensis provides insight into genetics basis of mosquito competence for malaria parasites.</title>
        <authorList>
            <person name="Zhou D."/>
            <person name="Zhang D."/>
            <person name="Ding G."/>
            <person name="Shi L."/>
            <person name="Hou Q."/>
            <person name="Ye Y."/>
            <person name="Xu Y."/>
            <person name="Zhou H."/>
            <person name="Xiong C."/>
            <person name="Li S."/>
            <person name="Yu J."/>
            <person name="Hong S."/>
            <person name="Yu X."/>
            <person name="Zou P."/>
            <person name="Chen C."/>
            <person name="Chang X."/>
            <person name="Wang W."/>
            <person name="Lv Y."/>
            <person name="Sun Y."/>
            <person name="Ma L."/>
            <person name="Shen B."/>
            <person name="Zhu C."/>
        </authorList>
    </citation>
    <scope>NUCLEOTIDE SEQUENCE [LARGE SCALE GENOMIC DNA]</scope>
</reference>
<dbReference type="EnsemblMetazoa" id="ASIC008856-RA">
    <property type="protein sequence ID" value="ASIC008856-PA"/>
    <property type="gene ID" value="ASIC008856"/>
</dbReference>
<dbReference type="Proteomes" id="UP000030765">
    <property type="component" value="Unassembled WGS sequence"/>
</dbReference>
<evidence type="ECO:0000256" key="1">
    <source>
        <dbReference type="SAM" id="MobiDB-lite"/>
    </source>
</evidence>
<dbReference type="EMBL" id="ATLV01016353">
    <property type="status" value="NOT_ANNOTATED_CDS"/>
    <property type="molecule type" value="Genomic_DNA"/>
</dbReference>
<keyword evidence="4" id="KW-1185">Reference proteome</keyword>
<feature type="compositionally biased region" description="Basic residues" evidence="1">
    <location>
        <begin position="73"/>
        <end position="87"/>
    </location>
</feature>
<protein>
    <submittedName>
        <fullName evidence="2 3">HMG (High mobility group) box domain-containing protein</fullName>
    </submittedName>
</protein>
<reference evidence="3" key="2">
    <citation type="submission" date="2020-05" db="UniProtKB">
        <authorList>
            <consortium name="EnsemblMetazoa"/>
        </authorList>
    </citation>
    <scope>IDENTIFICATION</scope>
</reference>
<sequence>MENSDVLMFHCHWLIDKQHRPNWNGNHSALVGNRKRAHPQGGRLSENTGGKPNLSDEGSSVGANASATWRGNPHPKPRATRAKRVQPKRQQGVELESGQHETHFRRLALRGAASGCRLYGKERGRKNSMGCLEMAGMSDDARRTIRPQRPKSEKRKDEMNLWGHAMFHNLI</sequence>